<comment type="subunit">
    <text evidence="4">Component of a trimeric complex composed of STK11/LKB1, STRAD (STRADA or STRADB) and CAB39/MO25 (CAB39/MO25alpha or CAB39L/MO25beta): the complex tethers STK11/LKB1 in the cytoplasm and stimulates its catalytic activity.</text>
</comment>
<dbReference type="InterPro" id="IPR011009">
    <property type="entry name" value="Kinase-like_dom_sf"/>
</dbReference>
<dbReference type="AlphaFoldDB" id="A0A9J7XHG8"/>
<evidence type="ECO:0000256" key="3">
    <source>
        <dbReference type="ARBA" id="ARBA00008874"/>
    </source>
</evidence>
<dbReference type="GO" id="GO:0006611">
    <property type="term" value="P:protein export from nucleus"/>
    <property type="evidence" value="ECO:0007669"/>
    <property type="project" value="TreeGrafter"/>
</dbReference>
<dbReference type="Pfam" id="PF00069">
    <property type="entry name" value="Pkinase"/>
    <property type="match status" value="1"/>
</dbReference>
<comment type="subcellular location">
    <subcellularLocation>
        <location evidence="2">Cytoplasm</location>
    </subcellularLocation>
    <subcellularLocation>
        <location evidence="1">Nucleus</location>
    </subcellularLocation>
</comment>
<keyword evidence="6" id="KW-0597">Phosphoprotein</keyword>
<dbReference type="GO" id="GO:0005634">
    <property type="term" value="C:nucleus"/>
    <property type="evidence" value="ECO:0007669"/>
    <property type="project" value="UniProtKB-SubCell"/>
</dbReference>
<dbReference type="SUPFAM" id="SSF56112">
    <property type="entry name" value="Protein kinase-like (PK-like)"/>
    <property type="match status" value="1"/>
</dbReference>
<evidence type="ECO:0000256" key="11">
    <source>
        <dbReference type="ARBA" id="ARBA00043123"/>
    </source>
</evidence>
<comment type="similarity">
    <text evidence="3">Belongs to the protein kinase superfamily. STE Ser/Thr protein kinase family. STE20 subfamily.</text>
</comment>
<evidence type="ECO:0000256" key="10">
    <source>
        <dbReference type="ARBA" id="ARBA00040462"/>
    </source>
</evidence>
<reference evidence="14" key="1">
    <citation type="submission" date="2025-08" db="UniProtKB">
        <authorList>
            <consortium name="Ensembl"/>
        </authorList>
    </citation>
    <scope>IDENTIFICATION</scope>
</reference>
<accession>A0A9J7XHG8</accession>
<dbReference type="GO" id="GO:0005524">
    <property type="term" value="F:ATP binding"/>
    <property type="evidence" value="ECO:0007669"/>
    <property type="project" value="InterPro"/>
</dbReference>
<feature type="region of interest" description="Disordered" evidence="12">
    <location>
        <begin position="234"/>
        <end position="274"/>
    </location>
</feature>
<dbReference type="GO" id="GO:0005737">
    <property type="term" value="C:cytoplasm"/>
    <property type="evidence" value="ECO:0007669"/>
    <property type="project" value="UniProtKB-SubCell"/>
</dbReference>
<sequence>MGSFLRDNSAYELRTVIGRGLEDLMTVNLARYKPTGEYVAIRRIDLDSCTNDMVSYLQGELHVSKLFHHPCILPYKSVFIAENELWVITPFMAYGSARDLLSTHFSDGLSEQTIAYILLGVLRALEYIHQMGYVHRSVKASHVLISADGQVYLSGLRSIFSLIRHGQRARVVHDFPQYSVKVLPWLSPEVLQQVRLIYTSCLKYGSVRYKNRTMLLEKLNGTVPCLLDTTTIPPEELSMKPSRSGADSGICEGPGAGGARHTNGEPSSSSGGNPYSRTFSPHFHAFVKLCLQRDPEKRPSASSLIGHSFFKQIKRRPSEALPELLRPVSPISSLDCMQPQDSPTGLASLESDLSQLDVDDWDF</sequence>
<dbReference type="InterPro" id="IPR047173">
    <property type="entry name" value="STRAD_A/B-like"/>
</dbReference>
<comment type="function">
    <text evidence="9">Pseudokinase which, in complex with CAB39/MO25 (CAB39/MO25alpha or CAB39L/MO25beta), binds to and activates STK11/LKB1. Adopts a closed conformation typical of active protein kinases and binds STK11/LKB1 as a pseudosubstrate, promoting conformational change of STK11/LKB1 in an active conformation.</text>
</comment>
<proteinExistence type="inferred from homology"/>
<evidence type="ECO:0000256" key="1">
    <source>
        <dbReference type="ARBA" id="ARBA00004123"/>
    </source>
</evidence>
<dbReference type="Proteomes" id="UP001108240">
    <property type="component" value="Unplaced"/>
</dbReference>
<dbReference type="Gene3D" id="1.10.510.10">
    <property type="entry name" value="Transferase(Phosphotransferase) domain 1"/>
    <property type="match status" value="1"/>
</dbReference>
<evidence type="ECO:0000256" key="8">
    <source>
        <dbReference type="ARBA" id="ARBA00023306"/>
    </source>
</evidence>
<organism evidence="14 15">
    <name type="scientific">Cyprinus carpio carpio</name>
    <dbReference type="NCBI Taxonomy" id="630221"/>
    <lineage>
        <taxon>Eukaryota</taxon>
        <taxon>Metazoa</taxon>
        <taxon>Chordata</taxon>
        <taxon>Craniata</taxon>
        <taxon>Vertebrata</taxon>
        <taxon>Euteleostomi</taxon>
        <taxon>Actinopterygii</taxon>
        <taxon>Neopterygii</taxon>
        <taxon>Teleostei</taxon>
        <taxon>Ostariophysi</taxon>
        <taxon>Cypriniformes</taxon>
        <taxon>Cyprinidae</taxon>
        <taxon>Cyprininae</taxon>
        <taxon>Cyprinus</taxon>
    </lineage>
</organism>
<dbReference type="PROSITE" id="PS50011">
    <property type="entry name" value="PROTEIN_KINASE_DOM"/>
    <property type="match status" value="1"/>
</dbReference>
<dbReference type="GO" id="GO:1902554">
    <property type="term" value="C:serine/threonine protein kinase complex"/>
    <property type="evidence" value="ECO:0007669"/>
    <property type="project" value="TreeGrafter"/>
</dbReference>
<reference evidence="14" key="2">
    <citation type="submission" date="2025-09" db="UniProtKB">
        <authorList>
            <consortium name="Ensembl"/>
        </authorList>
    </citation>
    <scope>IDENTIFICATION</scope>
</reference>
<feature type="domain" description="Protein kinase" evidence="13">
    <location>
        <begin position="11"/>
        <end position="310"/>
    </location>
</feature>
<dbReference type="GeneTree" id="ENSGT00940000158827"/>
<dbReference type="PANTHER" id="PTHR48014">
    <property type="entry name" value="SERINE/THREONINE-PROTEIN KINASE FRAY2"/>
    <property type="match status" value="1"/>
</dbReference>
<evidence type="ECO:0000256" key="5">
    <source>
        <dbReference type="ARBA" id="ARBA00022490"/>
    </source>
</evidence>
<dbReference type="FunFam" id="3.30.200.20:FF:000130">
    <property type="entry name" value="STE20-related kinase adapter protein alpha"/>
    <property type="match status" value="1"/>
</dbReference>
<evidence type="ECO:0000256" key="4">
    <source>
        <dbReference type="ARBA" id="ARBA00011749"/>
    </source>
</evidence>
<feature type="region of interest" description="Disordered" evidence="12">
    <location>
        <begin position="332"/>
        <end position="351"/>
    </location>
</feature>
<dbReference type="GO" id="GO:0043539">
    <property type="term" value="F:protein serine/threonine kinase activator activity"/>
    <property type="evidence" value="ECO:0007669"/>
    <property type="project" value="InterPro"/>
</dbReference>
<dbReference type="InterPro" id="IPR000719">
    <property type="entry name" value="Prot_kinase_dom"/>
</dbReference>
<keyword evidence="8" id="KW-0131">Cell cycle</keyword>
<dbReference type="Gene3D" id="3.30.200.20">
    <property type="entry name" value="Phosphorylase Kinase, domain 1"/>
    <property type="match status" value="1"/>
</dbReference>
<evidence type="ECO:0000259" key="13">
    <source>
        <dbReference type="PROSITE" id="PS50011"/>
    </source>
</evidence>
<keyword evidence="5" id="KW-0963">Cytoplasm</keyword>
<dbReference type="GO" id="GO:0004672">
    <property type="term" value="F:protein kinase activity"/>
    <property type="evidence" value="ECO:0007669"/>
    <property type="project" value="InterPro"/>
</dbReference>
<evidence type="ECO:0000256" key="7">
    <source>
        <dbReference type="ARBA" id="ARBA00023242"/>
    </source>
</evidence>
<evidence type="ECO:0000256" key="2">
    <source>
        <dbReference type="ARBA" id="ARBA00004496"/>
    </source>
</evidence>
<name>A0A9J7XHG8_CYPCA</name>
<dbReference type="PANTHER" id="PTHR48014:SF20">
    <property type="entry name" value="STE20-RELATED KINASE ADAPTER PROTEIN ALPHA"/>
    <property type="match status" value="1"/>
</dbReference>
<evidence type="ECO:0000256" key="12">
    <source>
        <dbReference type="SAM" id="MobiDB-lite"/>
    </source>
</evidence>
<evidence type="ECO:0000313" key="14">
    <source>
        <dbReference type="Ensembl" id="ENSCCRP00000105791.1"/>
    </source>
</evidence>
<evidence type="ECO:0000256" key="9">
    <source>
        <dbReference type="ARBA" id="ARBA00034653"/>
    </source>
</evidence>
<evidence type="ECO:0000256" key="6">
    <source>
        <dbReference type="ARBA" id="ARBA00022553"/>
    </source>
</evidence>
<evidence type="ECO:0000313" key="15">
    <source>
        <dbReference type="Proteomes" id="UP001108240"/>
    </source>
</evidence>
<protein>
    <recommendedName>
        <fullName evidence="10">STE20-related kinase adapter protein alpha</fullName>
    </recommendedName>
    <alternativeName>
        <fullName evidence="11">STE20-related adapter protein</fullName>
    </alternativeName>
</protein>
<keyword evidence="7" id="KW-0539">Nucleus</keyword>
<keyword evidence="15" id="KW-1185">Reference proteome</keyword>
<dbReference type="Ensembl" id="ENSCCRT00000134217.1">
    <property type="protein sequence ID" value="ENSCCRP00000105791.1"/>
    <property type="gene ID" value="ENSCCRG00000011784.2"/>
</dbReference>